<dbReference type="PATRIC" id="fig|482957.22.peg.2176"/>
<reference evidence="1" key="1">
    <citation type="submission" date="2009-01" db="EMBL/GenBank/DDBJ databases">
        <title>Complete sequence of chromosome 1 of Burkholderia sp. 383.</title>
        <authorList>
            <consortium name="US DOE Joint Genome Institute"/>
            <person name="Copeland A."/>
            <person name="Lucas S."/>
            <person name="Lapidus A."/>
            <person name="Barry K."/>
            <person name="Detter J.C."/>
            <person name="Glavina T."/>
            <person name="Hammon N."/>
            <person name="Israni S."/>
            <person name="Pitluck S."/>
            <person name="Chain P."/>
            <person name="Malfatti S."/>
            <person name="Shin M."/>
            <person name="Vergez L."/>
            <person name="Schmutz J."/>
            <person name="Larimer F."/>
            <person name="Land M."/>
            <person name="Kyrpides N."/>
            <person name="Lykidis A."/>
            <person name="Richardson P."/>
        </authorList>
    </citation>
    <scope>NUCLEOTIDE SEQUENCE</scope>
    <source>
        <strain evidence="1">383</strain>
    </source>
</reference>
<dbReference type="KEGG" id="bur:Bcep18194_A5234"/>
<dbReference type="EMBL" id="CP000151">
    <property type="protein sequence ID" value="ABB08828.1"/>
    <property type="molecule type" value="Genomic_DNA"/>
</dbReference>
<gene>
    <name evidence="1" type="ordered locus">Bcep18194_A5234</name>
</gene>
<organism evidence="1 2">
    <name type="scientific">Burkholderia lata (strain ATCC 17760 / DSM 23089 / LMG 22485 / NCIMB 9086 / R18194 / 383)</name>
    <dbReference type="NCBI Taxonomy" id="482957"/>
    <lineage>
        <taxon>Bacteria</taxon>
        <taxon>Pseudomonadati</taxon>
        <taxon>Pseudomonadota</taxon>
        <taxon>Betaproteobacteria</taxon>
        <taxon>Burkholderiales</taxon>
        <taxon>Burkholderiaceae</taxon>
        <taxon>Burkholderia</taxon>
        <taxon>Burkholderia cepacia complex</taxon>
    </lineage>
</organism>
<keyword evidence="2" id="KW-1185">Reference proteome</keyword>
<dbReference type="Proteomes" id="UP000002705">
    <property type="component" value="Chromosome 1"/>
</dbReference>
<dbReference type="AlphaFoldDB" id="Q39FD8"/>
<accession>Q39FD8</accession>
<evidence type="ECO:0000313" key="2">
    <source>
        <dbReference type="Proteomes" id="UP000002705"/>
    </source>
</evidence>
<name>Q39FD8_BURL3</name>
<proteinExistence type="predicted"/>
<protein>
    <submittedName>
        <fullName evidence="1">Uncharacterized protein</fullName>
    </submittedName>
</protein>
<dbReference type="HOGENOM" id="CLU_1575547_0_0_4"/>
<evidence type="ECO:0000313" key="1">
    <source>
        <dbReference type="EMBL" id="ABB08828.1"/>
    </source>
</evidence>
<sequence length="169" mass="17544">MMSASHQKSNAPLTGAVHQKALSVDWPQRFFVDVGAFPGARAWASGARIFVLRVISCSPLKLETQLRRGPPMKHTVRIPISVLALMLVAPAFANTPAENIAWSARPVQTVASTSSACSAYSGRVMSSGETLSTENVLKALGTSLAGTALGAVTGGYQGAAPNPCARPGL</sequence>